<comment type="similarity">
    <text evidence="1">Belongs to the iron-containing alcohol dehydrogenase family.</text>
</comment>
<dbReference type="PROSITE" id="PS00913">
    <property type="entry name" value="ADH_IRON_1"/>
    <property type="match status" value="1"/>
</dbReference>
<dbReference type="GO" id="GO:0004022">
    <property type="term" value="F:alcohol dehydrogenase (NAD+) activity"/>
    <property type="evidence" value="ECO:0007669"/>
    <property type="project" value="TreeGrafter"/>
</dbReference>
<reference evidence="6" key="1">
    <citation type="submission" date="2018-10" db="EMBL/GenBank/DDBJ databases">
        <title>Schaedlerella arabinophila gen. nov. sp. nov., isolated from the mouse intestinal tract and comparative analysis with the genome of the closely related altered Schaedler flora strain ASF502.</title>
        <authorList>
            <person name="Miyake S."/>
            <person name="Soh M."/>
            <person name="Seedorf H."/>
        </authorList>
    </citation>
    <scope>NUCLEOTIDE SEQUENCE [LARGE SCALE GENOMIC DNA]</scope>
    <source>
        <strain evidence="6">DSM 106076</strain>
    </source>
</reference>
<dbReference type="RefSeq" id="WP_125127810.1">
    <property type="nucleotide sequence ID" value="NZ_RHJS01000002.1"/>
</dbReference>
<dbReference type="EMBL" id="RHJS01000002">
    <property type="protein sequence ID" value="RRK32328.1"/>
    <property type="molecule type" value="Genomic_DNA"/>
</dbReference>
<accession>A0A426DHY5</accession>
<evidence type="ECO:0000313" key="7">
    <source>
        <dbReference type="Proteomes" id="UP000274920"/>
    </source>
</evidence>
<dbReference type="InterPro" id="IPR018211">
    <property type="entry name" value="ADH_Fe_CS"/>
</dbReference>
<evidence type="ECO:0000256" key="2">
    <source>
        <dbReference type="ARBA" id="ARBA00023002"/>
    </source>
</evidence>
<keyword evidence="7" id="KW-1185">Reference proteome</keyword>
<dbReference type="CDD" id="cd08551">
    <property type="entry name" value="Fe-ADH"/>
    <property type="match status" value="1"/>
</dbReference>
<evidence type="ECO:0000256" key="3">
    <source>
        <dbReference type="ARBA" id="ARBA00023027"/>
    </source>
</evidence>
<dbReference type="Pfam" id="PF25137">
    <property type="entry name" value="ADH_Fe_C"/>
    <property type="match status" value="1"/>
</dbReference>
<proteinExistence type="inferred from homology"/>
<sequence length="403" mass="43088">MFRPVAQLPLDYSVFKDKKSVFSWAPSGAVLFGNGASVRTGEELKKLGVKKATLVTDQGLVKFGIAERIIQSVREAGIALDVYDKCEPDSSVETVERIAGLAQDSDVLIGLGGGSSMDPAKAAAILVANGGSIRDYQGCDKFTKAPLPIVAIPTAAGTGSECTPFAVIADRQRAWKMPIGGTGIMPALAICDPELTYSLPAGVTAATGMDALTHAIEAYTSRCTEPISDALAMQAIRLIAHAIRPAVYRGDIDRDARYDMMMGAMLAGYAFTSASLGISHCMAHPLGAQYQVPHGVANALCLPVVMEFNMGAWPERYADIAGFFGEDTCGMSVREAAKTGVRCVYELLEDMPIRPLESFGVTEGSLERLADDAMLGGDRPNNPRMTTKEDFIQLYRKVMTLKK</sequence>
<evidence type="ECO:0000259" key="5">
    <source>
        <dbReference type="Pfam" id="PF25137"/>
    </source>
</evidence>
<evidence type="ECO:0000256" key="1">
    <source>
        <dbReference type="ARBA" id="ARBA00007358"/>
    </source>
</evidence>
<dbReference type="GO" id="GO:0046872">
    <property type="term" value="F:metal ion binding"/>
    <property type="evidence" value="ECO:0007669"/>
    <property type="project" value="InterPro"/>
</dbReference>
<evidence type="ECO:0000313" key="6">
    <source>
        <dbReference type="EMBL" id="RRK32328.1"/>
    </source>
</evidence>
<keyword evidence="3" id="KW-0520">NAD</keyword>
<dbReference type="PANTHER" id="PTHR11496">
    <property type="entry name" value="ALCOHOL DEHYDROGENASE"/>
    <property type="match status" value="1"/>
</dbReference>
<dbReference type="SUPFAM" id="SSF56796">
    <property type="entry name" value="Dehydroquinate synthase-like"/>
    <property type="match status" value="1"/>
</dbReference>
<dbReference type="InterPro" id="IPR056798">
    <property type="entry name" value="ADH_Fe_C"/>
</dbReference>
<dbReference type="Gene3D" id="3.40.50.1970">
    <property type="match status" value="1"/>
</dbReference>
<feature type="domain" description="Fe-containing alcohol dehydrogenase-like C-terminal" evidence="5">
    <location>
        <begin position="204"/>
        <end position="398"/>
    </location>
</feature>
<dbReference type="Pfam" id="PF00465">
    <property type="entry name" value="Fe-ADH"/>
    <property type="match status" value="1"/>
</dbReference>
<dbReference type="Proteomes" id="UP000274920">
    <property type="component" value="Unassembled WGS sequence"/>
</dbReference>
<comment type="caution">
    <text evidence="6">The sequence shown here is derived from an EMBL/GenBank/DDBJ whole genome shotgun (WGS) entry which is preliminary data.</text>
</comment>
<organism evidence="6 7">
    <name type="scientific">Schaedlerella arabinosiphila</name>
    <dbReference type="NCBI Taxonomy" id="2044587"/>
    <lineage>
        <taxon>Bacteria</taxon>
        <taxon>Bacillati</taxon>
        <taxon>Bacillota</taxon>
        <taxon>Clostridia</taxon>
        <taxon>Lachnospirales</taxon>
        <taxon>Lachnospiraceae</taxon>
        <taxon>Schaedlerella</taxon>
    </lineage>
</organism>
<dbReference type="AlphaFoldDB" id="A0A426DHY5"/>
<name>A0A426DHY5_9FIRM</name>
<dbReference type="InterPro" id="IPR039697">
    <property type="entry name" value="Alcohol_dehydrogenase_Fe"/>
</dbReference>
<evidence type="ECO:0000259" key="4">
    <source>
        <dbReference type="Pfam" id="PF00465"/>
    </source>
</evidence>
<feature type="domain" description="Alcohol dehydrogenase iron-type/glycerol dehydrogenase GldA" evidence="4">
    <location>
        <begin position="29"/>
        <end position="193"/>
    </location>
</feature>
<keyword evidence="2" id="KW-0560">Oxidoreductase</keyword>
<dbReference type="PROSITE" id="PS00060">
    <property type="entry name" value="ADH_IRON_2"/>
    <property type="match status" value="1"/>
</dbReference>
<dbReference type="FunFam" id="1.20.1090.10:FF:000001">
    <property type="entry name" value="Aldehyde-alcohol dehydrogenase"/>
    <property type="match status" value="1"/>
</dbReference>
<dbReference type="PANTHER" id="PTHR11496:SF102">
    <property type="entry name" value="ALCOHOL DEHYDROGENASE 4"/>
    <property type="match status" value="1"/>
</dbReference>
<dbReference type="Gene3D" id="1.20.1090.10">
    <property type="entry name" value="Dehydroquinate synthase-like - alpha domain"/>
    <property type="match status" value="1"/>
</dbReference>
<gene>
    <name evidence="6" type="ORF">EBB54_13880</name>
</gene>
<dbReference type="InterPro" id="IPR001670">
    <property type="entry name" value="ADH_Fe/GldA"/>
</dbReference>
<dbReference type="FunFam" id="3.40.50.1970:FF:000003">
    <property type="entry name" value="Alcohol dehydrogenase, iron-containing"/>
    <property type="match status" value="1"/>
</dbReference>
<protein>
    <submittedName>
        <fullName evidence="6">Iron-containing alcohol dehydrogenase</fullName>
    </submittedName>
</protein>